<dbReference type="PANTHER" id="PTHR33835:SF1">
    <property type="entry name" value="METALLO-BETA-LACTAMASE DOMAIN-CONTAINING PROTEIN"/>
    <property type="match status" value="1"/>
</dbReference>
<dbReference type="SUPFAM" id="SSF56281">
    <property type="entry name" value="Metallo-hydrolase/oxidoreductase"/>
    <property type="match status" value="1"/>
</dbReference>
<proteinExistence type="predicted"/>
<organism evidence="1 2">
    <name type="scientific">Myxozyma melibiosi</name>
    <dbReference type="NCBI Taxonomy" id="54550"/>
    <lineage>
        <taxon>Eukaryota</taxon>
        <taxon>Fungi</taxon>
        <taxon>Dikarya</taxon>
        <taxon>Ascomycota</taxon>
        <taxon>Saccharomycotina</taxon>
        <taxon>Lipomycetes</taxon>
        <taxon>Lipomycetales</taxon>
        <taxon>Lipomycetaceae</taxon>
        <taxon>Myxozyma</taxon>
    </lineage>
</organism>
<name>A0ABR1F2T4_9ASCO</name>
<dbReference type="GeneID" id="90035654"/>
<protein>
    <submittedName>
        <fullName evidence="1">Uncharacterized protein</fullName>
    </submittedName>
</protein>
<gene>
    <name evidence="1" type="ORF">BZA70DRAFT_202740</name>
</gene>
<dbReference type="EMBL" id="JBBJBU010000009">
    <property type="protein sequence ID" value="KAK7204160.1"/>
    <property type="molecule type" value="Genomic_DNA"/>
</dbReference>
<accession>A0ABR1F2T4</accession>
<reference evidence="1 2" key="1">
    <citation type="submission" date="2024-03" db="EMBL/GenBank/DDBJ databases">
        <title>Genome-scale model development and genomic sequencing of the oleaginous clade Lipomyces.</title>
        <authorList>
            <consortium name="Lawrence Berkeley National Laboratory"/>
            <person name="Czajka J.J."/>
            <person name="Han Y."/>
            <person name="Kim J."/>
            <person name="Mondo S.J."/>
            <person name="Hofstad B.A."/>
            <person name="Robles A."/>
            <person name="Haridas S."/>
            <person name="Riley R."/>
            <person name="LaButti K."/>
            <person name="Pangilinan J."/>
            <person name="Andreopoulos W."/>
            <person name="Lipzen A."/>
            <person name="Yan J."/>
            <person name="Wang M."/>
            <person name="Ng V."/>
            <person name="Grigoriev I.V."/>
            <person name="Spatafora J.W."/>
            <person name="Magnuson J.K."/>
            <person name="Baker S.E."/>
            <person name="Pomraning K.R."/>
        </authorList>
    </citation>
    <scope>NUCLEOTIDE SEQUENCE [LARGE SCALE GENOMIC DNA]</scope>
    <source>
        <strain evidence="1 2">Phaff 52-87</strain>
    </source>
</reference>
<evidence type="ECO:0000313" key="2">
    <source>
        <dbReference type="Proteomes" id="UP001498771"/>
    </source>
</evidence>
<sequence length="253" mass="28221">MAYPSPLCAVPRVLNPSISILSCPFRRAGLFEIGGRCTVVTLDPATLAVIAPVPYDTESETMVAGREVRYLIAPDFEHHMALKGWKDKYPSAKVIGPAGLRARKEPQGVHVDYEITESNKEVTAKDLGIEDSLLESAFKFVYMAGTRNKEIGILHVPTKTFIEADVMFNLPATEQYSKSSTKPTGFFSRLFNRLHPYSAWHKRMIGAAFDKTTADGLKIIYGWDFETIVPCHGEVIDKDAKPAFKSLFEDFLK</sequence>
<dbReference type="PANTHER" id="PTHR33835">
    <property type="entry name" value="YALI0C07656P"/>
    <property type="match status" value="1"/>
</dbReference>
<dbReference type="RefSeq" id="XP_064767193.1">
    <property type="nucleotide sequence ID" value="XM_064910142.1"/>
</dbReference>
<dbReference type="InterPro" id="IPR025638">
    <property type="entry name" value="DUF4336"/>
</dbReference>
<keyword evidence="2" id="KW-1185">Reference proteome</keyword>
<evidence type="ECO:0000313" key="1">
    <source>
        <dbReference type="EMBL" id="KAK7204160.1"/>
    </source>
</evidence>
<comment type="caution">
    <text evidence="1">The sequence shown here is derived from an EMBL/GenBank/DDBJ whole genome shotgun (WGS) entry which is preliminary data.</text>
</comment>
<dbReference type="InterPro" id="IPR036866">
    <property type="entry name" value="RibonucZ/Hydroxyglut_hydro"/>
</dbReference>
<dbReference type="Proteomes" id="UP001498771">
    <property type="component" value="Unassembled WGS sequence"/>
</dbReference>